<dbReference type="PANTHER" id="PTHR33529:SF6">
    <property type="entry name" value="YJGP_YJGQ FAMILY PERMEASE"/>
    <property type="match status" value="1"/>
</dbReference>
<sequence>MKRLDKYLGLEFLKVYILSALALTVIGLTGVLSDDLNDYLRSGYSLASALRAFLWMVPGIYVQFSPPAVLVAVLITLGLMGKYQETLVLEASGLSPLRFLCPFLGVSLMLSLGTFLVNERVVPVSYNQFKQETEIRKPFLALPAFFLYADVYRVKKDLFENSTILFFYPDGRLKEVYQAKQSWIGKDGKWQMKIGSRTVFAASGQSAYKDSFENLAAEFGLVREDLQPFLRPLEMLNLRQLSDYLKKLAKAGVSPANVRTAYFSRFSTPLLNLVVVFLALPLVLIRTRSRPILIITGICLAVFTYWFYSLSLALGKEGYITPILAAFLPHLIILGVAGIFLYARS</sequence>
<feature type="transmembrane region" description="Helical" evidence="6">
    <location>
        <begin position="99"/>
        <end position="117"/>
    </location>
</feature>
<proteinExistence type="predicted"/>
<dbReference type="PANTHER" id="PTHR33529">
    <property type="entry name" value="SLR0882 PROTEIN-RELATED"/>
    <property type="match status" value="1"/>
</dbReference>
<accession>A0A2G9YB62</accession>
<evidence type="ECO:0000256" key="3">
    <source>
        <dbReference type="ARBA" id="ARBA00022692"/>
    </source>
</evidence>
<protein>
    <recommendedName>
        <fullName evidence="9">Permease</fullName>
    </recommendedName>
</protein>
<feature type="transmembrane region" description="Helical" evidence="6">
    <location>
        <begin position="12"/>
        <end position="32"/>
    </location>
</feature>
<evidence type="ECO:0000313" key="7">
    <source>
        <dbReference type="EMBL" id="PIP16422.1"/>
    </source>
</evidence>
<dbReference type="EMBL" id="PCRF01000109">
    <property type="protein sequence ID" value="PIP16422.1"/>
    <property type="molecule type" value="Genomic_DNA"/>
</dbReference>
<evidence type="ECO:0000256" key="2">
    <source>
        <dbReference type="ARBA" id="ARBA00022475"/>
    </source>
</evidence>
<evidence type="ECO:0000313" key="8">
    <source>
        <dbReference type="Proteomes" id="UP000230392"/>
    </source>
</evidence>
<gene>
    <name evidence="7" type="ORF">COX46_02345</name>
</gene>
<comment type="caution">
    <text evidence="7">The sequence shown here is derived from an EMBL/GenBank/DDBJ whole genome shotgun (WGS) entry which is preliminary data.</text>
</comment>
<feature type="transmembrane region" description="Helical" evidence="6">
    <location>
        <begin position="320"/>
        <end position="343"/>
    </location>
</feature>
<dbReference type="GO" id="GO:0043190">
    <property type="term" value="C:ATP-binding cassette (ABC) transporter complex"/>
    <property type="evidence" value="ECO:0007669"/>
    <property type="project" value="TreeGrafter"/>
</dbReference>
<dbReference type="InterPro" id="IPR005495">
    <property type="entry name" value="LptG/LptF_permease"/>
</dbReference>
<feature type="transmembrane region" description="Helical" evidence="6">
    <location>
        <begin position="266"/>
        <end position="285"/>
    </location>
</feature>
<dbReference type="AlphaFoldDB" id="A0A2G9YB62"/>
<keyword evidence="2" id="KW-1003">Cell membrane</keyword>
<keyword evidence="4 6" id="KW-1133">Transmembrane helix</keyword>
<dbReference type="Proteomes" id="UP000230392">
    <property type="component" value="Unassembled WGS sequence"/>
</dbReference>
<evidence type="ECO:0000256" key="4">
    <source>
        <dbReference type="ARBA" id="ARBA00022989"/>
    </source>
</evidence>
<evidence type="ECO:0000256" key="5">
    <source>
        <dbReference type="ARBA" id="ARBA00023136"/>
    </source>
</evidence>
<evidence type="ECO:0000256" key="6">
    <source>
        <dbReference type="SAM" id="Phobius"/>
    </source>
</evidence>
<organism evidence="7 8">
    <name type="scientific">bacterium (Candidatus Ratteibacteria) CG23_combo_of_CG06-09_8_20_14_all_48_7</name>
    <dbReference type="NCBI Taxonomy" id="2014292"/>
    <lineage>
        <taxon>Bacteria</taxon>
        <taxon>Candidatus Ratteibacteria</taxon>
    </lineage>
</organism>
<feature type="transmembrane region" description="Helical" evidence="6">
    <location>
        <begin position="292"/>
        <end position="308"/>
    </location>
</feature>
<comment type="subcellular location">
    <subcellularLocation>
        <location evidence="1">Cell membrane</location>
        <topology evidence="1">Multi-pass membrane protein</topology>
    </subcellularLocation>
</comment>
<dbReference type="GO" id="GO:0015920">
    <property type="term" value="P:lipopolysaccharide transport"/>
    <property type="evidence" value="ECO:0007669"/>
    <property type="project" value="TreeGrafter"/>
</dbReference>
<feature type="transmembrane region" description="Helical" evidence="6">
    <location>
        <begin position="52"/>
        <end position="79"/>
    </location>
</feature>
<keyword evidence="5 6" id="KW-0472">Membrane</keyword>
<keyword evidence="3 6" id="KW-0812">Transmembrane</keyword>
<evidence type="ECO:0008006" key="9">
    <source>
        <dbReference type="Google" id="ProtNLM"/>
    </source>
</evidence>
<dbReference type="Pfam" id="PF03739">
    <property type="entry name" value="LptF_LptG"/>
    <property type="match status" value="1"/>
</dbReference>
<name>A0A2G9YB62_9BACT</name>
<reference evidence="7 8" key="1">
    <citation type="submission" date="2017-09" db="EMBL/GenBank/DDBJ databases">
        <title>Depth-based differentiation of microbial function through sediment-hosted aquifers and enrichment of novel symbionts in the deep terrestrial subsurface.</title>
        <authorList>
            <person name="Probst A.J."/>
            <person name="Ladd B."/>
            <person name="Jarett J.K."/>
            <person name="Geller-Mcgrath D.E."/>
            <person name="Sieber C.M."/>
            <person name="Emerson J.B."/>
            <person name="Anantharaman K."/>
            <person name="Thomas B.C."/>
            <person name="Malmstrom R."/>
            <person name="Stieglmeier M."/>
            <person name="Klingl A."/>
            <person name="Woyke T."/>
            <person name="Ryan C.M."/>
            <person name="Banfield J.F."/>
        </authorList>
    </citation>
    <scope>NUCLEOTIDE SEQUENCE [LARGE SCALE GENOMIC DNA]</scope>
    <source>
        <strain evidence="7">CG23_combo_of_CG06-09_8_20_14_all_48_7</strain>
    </source>
</reference>
<evidence type="ECO:0000256" key="1">
    <source>
        <dbReference type="ARBA" id="ARBA00004651"/>
    </source>
</evidence>